<sequence>MEALTRSLETGQPIHFETRLRRLDGVYHWSQFRGNPARDREGRIARWYCLMTVVDDRRREEDALEPSRPSLAEANRDSQ</sequence>
<reference evidence="3 4" key="1">
    <citation type="submission" date="2017-08" db="EMBL/GenBank/DDBJ databases">
        <title>Mesorhizobium wenxinae sp. nov., a novel rhizobial species isolated from root nodules of chickpea (Cicer arietinum L.).</title>
        <authorList>
            <person name="Zhang J."/>
        </authorList>
    </citation>
    <scope>NUCLEOTIDE SEQUENCE [LARGE SCALE GENOMIC DNA]</scope>
    <source>
        <strain evidence="4">WYCCWR 10019</strain>
    </source>
</reference>
<keyword evidence="4" id="KW-1185">Reference proteome</keyword>
<dbReference type="InterPro" id="IPR035965">
    <property type="entry name" value="PAS-like_dom_sf"/>
</dbReference>
<protein>
    <recommendedName>
        <fullName evidence="2">PAC domain-containing protein</fullName>
    </recommendedName>
</protein>
<dbReference type="Proteomes" id="UP000215931">
    <property type="component" value="Unassembled WGS sequence"/>
</dbReference>
<evidence type="ECO:0000313" key="3">
    <source>
        <dbReference type="EMBL" id="PAP92844.1"/>
    </source>
</evidence>
<dbReference type="InterPro" id="IPR013655">
    <property type="entry name" value="PAS_fold_3"/>
</dbReference>
<feature type="region of interest" description="Disordered" evidence="1">
    <location>
        <begin position="58"/>
        <end position="79"/>
    </location>
</feature>
<dbReference type="InterPro" id="IPR000700">
    <property type="entry name" value="PAS-assoc_C"/>
</dbReference>
<gene>
    <name evidence="3" type="ORF">CIT31_24940</name>
</gene>
<dbReference type="EMBL" id="NPKH01000032">
    <property type="protein sequence ID" value="PAP92844.1"/>
    <property type="molecule type" value="Genomic_DNA"/>
</dbReference>
<evidence type="ECO:0000259" key="2">
    <source>
        <dbReference type="PROSITE" id="PS50113"/>
    </source>
</evidence>
<dbReference type="OrthoDB" id="9778496at2"/>
<dbReference type="AlphaFoldDB" id="A0A271KBI8"/>
<dbReference type="SUPFAM" id="SSF55785">
    <property type="entry name" value="PYP-like sensor domain (PAS domain)"/>
    <property type="match status" value="1"/>
</dbReference>
<feature type="domain" description="PAC" evidence="2">
    <location>
        <begin position="14"/>
        <end position="66"/>
    </location>
</feature>
<accession>A0A271KBI8</accession>
<proteinExistence type="predicted"/>
<comment type="caution">
    <text evidence="3">The sequence shown here is derived from an EMBL/GenBank/DDBJ whole genome shotgun (WGS) entry which is preliminary data.</text>
</comment>
<name>A0A271KBI8_9HYPH</name>
<dbReference type="Gene3D" id="3.30.450.20">
    <property type="entry name" value="PAS domain"/>
    <property type="match status" value="1"/>
</dbReference>
<dbReference type="PROSITE" id="PS50113">
    <property type="entry name" value="PAC"/>
    <property type="match status" value="1"/>
</dbReference>
<evidence type="ECO:0000256" key="1">
    <source>
        <dbReference type="SAM" id="MobiDB-lite"/>
    </source>
</evidence>
<evidence type="ECO:0000313" key="4">
    <source>
        <dbReference type="Proteomes" id="UP000215931"/>
    </source>
</evidence>
<dbReference type="Pfam" id="PF08447">
    <property type="entry name" value="PAS_3"/>
    <property type="match status" value="1"/>
</dbReference>
<organism evidence="3 4">
    <name type="scientific">Mesorhizobium wenxiniae</name>
    <dbReference type="NCBI Taxonomy" id="2014805"/>
    <lineage>
        <taxon>Bacteria</taxon>
        <taxon>Pseudomonadati</taxon>
        <taxon>Pseudomonadota</taxon>
        <taxon>Alphaproteobacteria</taxon>
        <taxon>Hyphomicrobiales</taxon>
        <taxon>Phyllobacteriaceae</taxon>
        <taxon>Mesorhizobium</taxon>
    </lineage>
</organism>